<dbReference type="OrthoDB" id="3798591at2"/>
<evidence type="ECO:0000313" key="3">
    <source>
        <dbReference type="Proteomes" id="UP000321234"/>
    </source>
</evidence>
<organism evidence="2 3">
    <name type="scientific">Quadrisphaera setariae</name>
    <dbReference type="NCBI Taxonomy" id="2593304"/>
    <lineage>
        <taxon>Bacteria</taxon>
        <taxon>Bacillati</taxon>
        <taxon>Actinomycetota</taxon>
        <taxon>Actinomycetes</taxon>
        <taxon>Kineosporiales</taxon>
        <taxon>Kineosporiaceae</taxon>
        <taxon>Quadrisphaera</taxon>
    </lineage>
</organism>
<reference evidence="2 3" key="1">
    <citation type="submission" date="2019-07" db="EMBL/GenBank/DDBJ databases">
        <title>Quadrisphaera sp. strain DD2A genome sequencing and assembly.</title>
        <authorList>
            <person name="Kim I."/>
        </authorList>
    </citation>
    <scope>NUCLEOTIDE SEQUENCE [LARGE SCALE GENOMIC DNA]</scope>
    <source>
        <strain evidence="2 3">DD2A</strain>
    </source>
</reference>
<proteinExistence type="predicted"/>
<dbReference type="Pfam" id="PF05193">
    <property type="entry name" value="Peptidase_M16_C"/>
    <property type="match status" value="1"/>
</dbReference>
<accession>A0A5C8ZE37</accession>
<protein>
    <submittedName>
        <fullName evidence="2">Insulinase family protein</fullName>
    </submittedName>
</protein>
<dbReference type="RefSeq" id="WP_147927039.1">
    <property type="nucleotide sequence ID" value="NZ_VKAC01000008.1"/>
</dbReference>
<dbReference type="GO" id="GO:0046872">
    <property type="term" value="F:metal ion binding"/>
    <property type="evidence" value="ECO:0007669"/>
    <property type="project" value="InterPro"/>
</dbReference>
<evidence type="ECO:0000259" key="1">
    <source>
        <dbReference type="Pfam" id="PF05193"/>
    </source>
</evidence>
<evidence type="ECO:0000313" key="2">
    <source>
        <dbReference type="EMBL" id="TXR55463.1"/>
    </source>
</evidence>
<dbReference type="InterPro" id="IPR011249">
    <property type="entry name" value="Metalloenz_LuxS/M16"/>
</dbReference>
<comment type="caution">
    <text evidence="2">The sequence shown here is derived from an EMBL/GenBank/DDBJ whole genome shotgun (WGS) entry which is preliminary data.</text>
</comment>
<gene>
    <name evidence="2" type="ORF">FMM08_14165</name>
</gene>
<dbReference type="Gene3D" id="3.30.830.10">
    <property type="entry name" value="Metalloenzyme, LuxS/M16 peptidase-like"/>
    <property type="match status" value="2"/>
</dbReference>
<dbReference type="AlphaFoldDB" id="A0A5C8ZE37"/>
<dbReference type="Proteomes" id="UP000321234">
    <property type="component" value="Unassembled WGS sequence"/>
</dbReference>
<dbReference type="SUPFAM" id="SSF63411">
    <property type="entry name" value="LuxS/MPP-like metallohydrolase"/>
    <property type="match status" value="2"/>
</dbReference>
<dbReference type="EMBL" id="VKAC01000008">
    <property type="protein sequence ID" value="TXR55463.1"/>
    <property type="molecule type" value="Genomic_DNA"/>
</dbReference>
<keyword evidence="3" id="KW-1185">Reference proteome</keyword>
<feature type="domain" description="Peptidase M16 C-terminal" evidence="1">
    <location>
        <begin position="242"/>
        <end position="335"/>
    </location>
</feature>
<sequence length="534" mass="56136">MSAESSGPQVQPSGGPRELLVDGVRVFHQTGPSKTRAVLFFGVGLQDESFETIGLTHLVEHLAMAQLPKTHLDANASVTVNHTAFYAHGRPDDVGAFLRRVCEALADLPLDHLAREKDVVAAEAGVGADLTTAAAWTARYGFAGAGLVATPGYGPLVHTEADVVSHLAAHFTAGRAALGVLGPLPEGLALPLPPGGLTTGPAPGTVSETAGAPAAVQAPRRFPRPRLGDGPEYVEGAPSPGVALLLDGFDPDDQAVRVAHTLLCERLEDLEREHQALVFSVVSETVDGPDGDVFTLAVDGPEEQAGDVARLVWEQLGDLAANGPTQAELDDVLQAYADQVDPTDDDVRESEPFRLAAETAIAVAAGRPGATPLARIAAGVAATTREDVRERLATAARRALLVLPGEASLPESAQRVAPIAERPWCPQAPELPPGRRLRPKLHRRLLGSCADRTLVLGVDSIAQQDEDGTVHAVRWDEVVGVVEVEGGPGVAVIGPDTCHVWVHPHSYGKAAHAEVLERLAPHAERMRRAVAGRR</sequence>
<name>A0A5C8ZE37_9ACTN</name>
<dbReference type="InterPro" id="IPR007863">
    <property type="entry name" value="Peptidase_M16_C"/>
</dbReference>